<protein>
    <submittedName>
        <fullName evidence="8">Type II toxin-antitoxin system HicA family toxin</fullName>
    </submittedName>
</protein>
<dbReference type="InterPro" id="IPR038570">
    <property type="entry name" value="HicA_sf"/>
</dbReference>
<keyword evidence="7" id="KW-0346">Stress response</keyword>
<keyword evidence="5" id="KW-0378">Hydrolase</keyword>
<dbReference type="SUPFAM" id="SSF54786">
    <property type="entry name" value="YcfA/nrd intein domain"/>
    <property type="match status" value="1"/>
</dbReference>
<evidence type="ECO:0000256" key="2">
    <source>
        <dbReference type="ARBA" id="ARBA00022649"/>
    </source>
</evidence>
<evidence type="ECO:0000256" key="1">
    <source>
        <dbReference type="ARBA" id="ARBA00006620"/>
    </source>
</evidence>
<proteinExistence type="inferred from homology"/>
<dbReference type="InterPro" id="IPR012933">
    <property type="entry name" value="HicA_mRNA_interferase"/>
</dbReference>
<dbReference type="GO" id="GO:0016787">
    <property type="term" value="F:hydrolase activity"/>
    <property type="evidence" value="ECO:0007669"/>
    <property type="project" value="UniProtKB-KW"/>
</dbReference>
<evidence type="ECO:0000313" key="8">
    <source>
        <dbReference type="EMBL" id="QPK14643.1"/>
    </source>
</evidence>
<name>A0A7T0EMW5_9GAMM</name>
<evidence type="ECO:0000256" key="3">
    <source>
        <dbReference type="ARBA" id="ARBA00022722"/>
    </source>
</evidence>
<dbReference type="Pfam" id="PF07927">
    <property type="entry name" value="HicA_toxin"/>
    <property type="match status" value="1"/>
</dbReference>
<sequence>MKYSEFRRWLLQQGAELTKASGGGSHLKVKLNGKASVLPFHGAKEIPEPLRKKIMKDLGI</sequence>
<organism evidence="8 9">
    <name type="scientific">Pectobacterium versatile</name>
    <dbReference type="NCBI Taxonomy" id="2488639"/>
    <lineage>
        <taxon>Bacteria</taxon>
        <taxon>Pseudomonadati</taxon>
        <taxon>Pseudomonadota</taxon>
        <taxon>Gammaproteobacteria</taxon>
        <taxon>Enterobacterales</taxon>
        <taxon>Pectobacteriaceae</taxon>
        <taxon>Pectobacterium</taxon>
    </lineage>
</organism>
<gene>
    <name evidence="8" type="ORF">F131LOC_014825</name>
</gene>
<dbReference type="GO" id="GO:0003729">
    <property type="term" value="F:mRNA binding"/>
    <property type="evidence" value="ECO:0007669"/>
    <property type="project" value="InterPro"/>
</dbReference>
<comment type="similarity">
    <text evidence="1">Belongs to the HicA mRNA interferase family.</text>
</comment>
<evidence type="ECO:0000256" key="6">
    <source>
        <dbReference type="ARBA" id="ARBA00022884"/>
    </source>
</evidence>
<dbReference type="GO" id="GO:0004519">
    <property type="term" value="F:endonuclease activity"/>
    <property type="evidence" value="ECO:0007669"/>
    <property type="project" value="UniProtKB-KW"/>
</dbReference>
<keyword evidence="4" id="KW-0255">Endonuclease</keyword>
<dbReference type="AlphaFoldDB" id="A0A7T0EMW5"/>
<dbReference type="RefSeq" id="WP_103862476.1">
    <property type="nucleotide sequence ID" value="NZ_CAKLIA010000001.1"/>
</dbReference>
<evidence type="ECO:0000256" key="7">
    <source>
        <dbReference type="ARBA" id="ARBA00023016"/>
    </source>
</evidence>
<evidence type="ECO:0000256" key="4">
    <source>
        <dbReference type="ARBA" id="ARBA00022759"/>
    </source>
</evidence>
<reference evidence="8 9" key="1">
    <citation type="submission" date="2020-11" db="EMBL/GenBank/DDBJ databases">
        <title>Complete genome sequence of Pectobacterium versatile F131.</title>
        <authorList>
            <person name="Shirshikov F.V."/>
            <person name="Miroshnikov K."/>
            <person name="Toshakov S.V."/>
            <person name="Kabanova A.P."/>
            <person name="Barannik A.P."/>
            <person name="Shneider M."/>
            <person name="Ignatov A.N."/>
            <person name="Miroshnikov K.A."/>
            <person name="Mikhailova Y.V."/>
            <person name="Shelenkov A."/>
            <person name="Yanushevich Y.G."/>
            <person name="Evseev P.V."/>
        </authorList>
    </citation>
    <scope>NUCLEOTIDE SEQUENCE [LARGE SCALE GENOMIC DNA]</scope>
    <source>
        <strain evidence="8 9">F131</strain>
    </source>
</reference>
<evidence type="ECO:0000256" key="5">
    <source>
        <dbReference type="ARBA" id="ARBA00022801"/>
    </source>
</evidence>
<dbReference type="Proteomes" id="UP000237284">
    <property type="component" value="Chromosome"/>
</dbReference>
<keyword evidence="3" id="KW-0540">Nuclease</keyword>
<evidence type="ECO:0000313" key="9">
    <source>
        <dbReference type="Proteomes" id="UP000237284"/>
    </source>
</evidence>
<dbReference type="EMBL" id="CP065030">
    <property type="protein sequence ID" value="QPK14643.1"/>
    <property type="molecule type" value="Genomic_DNA"/>
</dbReference>
<keyword evidence="2" id="KW-1277">Toxin-antitoxin system</keyword>
<keyword evidence="6" id="KW-0694">RNA-binding</keyword>
<accession>A0A7T0EMW5</accession>
<dbReference type="Gene3D" id="3.30.920.30">
    <property type="entry name" value="Hypothetical protein"/>
    <property type="match status" value="1"/>
</dbReference>